<proteinExistence type="predicted"/>
<feature type="transmembrane region" description="Helical" evidence="1">
    <location>
        <begin position="54"/>
        <end position="72"/>
    </location>
</feature>
<accession>A0A0J6WRJ7</accession>
<evidence type="ECO:0000313" key="3">
    <source>
        <dbReference type="Proteomes" id="UP000036503"/>
    </source>
</evidence>
<evidence type="ECO:0008006" key="4">
    <source>
        <dbReference type="Google" id="ProtNLM"/>
    </source>
</evidence>
<evidence type="ECO:0000256" key="1">
    <source>
        <dbReference type="SAM" id="Phobius"/>
    </source>
</evidence>
<sequence length="145" mass="17204">MWSSIVLIKHVDTSYGKNVDLFLLVWEMMKTPVILCSIFLFTGFKNLNIHLPSFISFASSSVFGVYLIHIGRMQKYIFQDLFNDTYIFQSPYFIVWYMGVTCIVFVVCTLIDKIRIRFIERPFMKIIDRPVLKINEYLKKYDLIS</sequence>
<protein>
    <recommendedName>
        <fullName evidence="4">Acyltransferase 3 domain-containing protein</fullName>
    </recommendedName>
</protein>
<comment type="caution">
    <text evidence="2">The sequence shown here is derived from an EMBL/GenBank/DDBJ whole genome shotgun (WGS) entry which is preliminary data.</text>
</comment>
<name>A0A0J6WRJ7_9FIRM</name>
<organism evidence="2 3">
    <name type="scientific">Megasphaera cerevisiae DSM 20462</name>
    <dbReference type="NCBI Taxonomy" id="1122219"/>
    <lineage>
        <taxon>Bacteria</taxon>
        <taxon>Bacillati</taxon>
        <taxon>Bacillota</taxon>
        <taxon>Negativicutes</taxon>
        <taxon>Veillonellales</taxon>
        <taxon>Veillonellaceae</taxon>
        <taxon>Megasphaera</taxon>
    </lineage>
</organism>
<dbReference type="PATRIC" id="fig|1122219.3.peg.719"/>
<gene>
    <name evidence="2" type="ORF">AB840_15430</name>
</gene>
<dbReference type="EMBL" id="LEKT01000141">
    <property type="protein sequence ID" value="KMO85129.1"/>
    <property type="molecule type" value="Genomic_DNA"/>
</dbReference>
<feature type="transmembrane region" description="Helical" evidence="1">
    <location>
        <begin position="92"/>
        <end position="111"/>
    </location>
</feature>
<feature type="transmembrane region" description="Helical" evidence="1">
    <location>
        <begin position="21"/>
        <end position="42"/>
    </location>
</feature>
<dbReference type="AlphaFoldDB" id="A0A0J6WRJ7"/>
<reference evidence="2 3" key="1">
    <citation type="submission" date="2015-06" db="EMBL/GenBank/DDBJ databases">
        <title>Draft genome sequence of beer spoilage bacterium Megasphaera cerevisiae type strain 20462.</title>
        <authorList>
            <person name="Kutumbaka K."/>
            <person name="Pasmowitz J."/>
            <person name="Mategko J."/>
            <person name="Reyes D."/>
            <person name="Friedrich A."/>
            <person name="Han S."/>
            <person name="Martens-Habbena W."/>
            <person name="Neal-McKinney J."/>
            <person name="Janagama H.K."/>
            <person name="Nadala C."/>
            <person name="Samadpour M."/>
        </authorList>
    </citation>
    <scope>NUCLEOTIDE SEQUENCE [LARGE SCALE GENOMIC DNA]</scope>
    <source>
        <strain evidence="2 3">DSM 20462</strain>
    </source>
</reference>
<dbReference type="InParanoid" id="A0A0J6WRJ7"/>
<evidence type="ECO:0000313" key="2">
    <source>
        <dbReference type="EMBL" id="KMO85129.1"/>
    </source>
</evidence>
<keyword evidence="1" id="KW-1133">Transmembrane helix</keyword>
<dbReference type="Proteomes" id="UP000036503">
    <property type="component" value="Unassembled WGS sequence"/>
</dbReference>
<keyword evidence="1" id="KW-0812">Transmembrane</keyword>
<keyword evidence="1" id="KW-0472">Membrane</keyword>
<keyword evidence="3" id="KW-1185">Reference proteome</keyword>